<dbReference type="PANTHER" id="PTHR30175">
    <property type="entry name" value="PHOSPHOTRANSFERASE SYSTEM TRANSPORT PROTEIN"/>
    <property type="match status" value="1"/>
</dbReference>
<evidence type="ECO:0000259" key="14">
    <source>
        <dbReference type="PROSITE" id="PS51103"/>
    </source>
</evidence>
<feature type="transmembrane region" description="Helical" evidence="12">
    <location>
        <begin position="187"/>
        <end position="207"/>
    </location>
</feature>
<evidence type="ECO:0000256" key="10">
    <source>
        <dbReference type="ARBA" id="ARBA00023136"/>
    </source>
</evidence>
<dbReference type="Pfam" id="PF00367">
    <property type="entry name" value="PTS_EIIB"/>
    <property type="match status" value="1"/>
</dbReference>
<evidence type="ECO:0000313" key="15">
    <source>
        <dbReference type="EMBL" id="PWJ29335.1"/>
    </source>
</evidence>
<dbReference type="GO" id="GO:0005886">
    <property type="term" value="C:plasma membrane"/>
    <property type="evidence" value="ECO:0007669"/>
    <property type="project" value="UniProtKB-SubCell"/>
</dbReference>
<name>A0A2Y9C576_9FIRM</name>
<dbReference type="Pfam" id="PF02378">
    <property type="entry name" value="PTS_EIIC"/>
    <property type="match status" value="1"/>
</dbReference>
<feature type="active site" description="Phosphocysteine intermediate; for EIIB activity" evidence="11">
    <location>
        <position position="33"/>
    </location>
</feature>
<sequence>MKGWINRMKYEAMIREIITKIGGRENIISAYHCATRLRFKLKEESKADEAGIKEIEGVLSVIKSGGQFQVVIGQHVGDVYKEMTAMYSLDGENTELKDAKEFKEEMKDKKVSSRLLDTISGVFTPVLGMLMATGVIKGILALLTATGLLSAGDGTYQILNIVADSFFNFLPLFLGYTAMKKFGGTPFIGMAIGASLVYPSIAVIMAGEPLFTAFSGTIFESPVYVTFLGIPVILMNYASSVIPVIIICYFAAKVEKFLAKRIGDLLRSFLVPALTLIISVILGLLIIGPVVSFISSLLGAGMSALFNLNATIAGFLYGALIQVCVMFGVHWGFVAISINNLATLGFDPITIAGLASAFGQAGVVLVILLKTRNKKLKSICGPALISSMFGITEPCVYGVTLQYKKSFLLACIASGFGGAIIGAAGVKQYIYGVNGVFGWLQTINPAVGFDSTTVAAIMACVVSFVAAIVLMLIFGKNVIQETNK</sequence>
<evidence type="ECO:0000256" key="1">
    <source>
        <dbReference type="ARBA" id="ARBA00004651"/>
    </source>
</evidence>
<organism evidence="15 16">
    <name type="scientific">Faecalicatena orotica</name>
    <dbReference type="NCBI Taxonomy" id="1544"/>
    <lineage>
        <taxon>Bacteria</taxon>
        <taxon>Bacillati</taxon>
        <taxon>Bacillota</taxon>
        <taxon>Clostridia</taxon>
        <taxon>Lachnospirales</taxon>
        <taxon>Lachnospiraceae</taxon>
        <taxon>Faecalicatena</taxon>
    </lineage>
</organism>
<feature type="transmembrane region" description="Helical" evidence="12">
    <location>
        <begin position="407"/>
        <end position="431"/>
    </location>
</feature>
<dbReference type="InterPro" id="IPR018113">
    <property type="entry name" value="PTrfase_EIIB_Cys"/>
</dbReference>
<keyword evidence="9 12" id="KW-1133">Transmembrane helix</keyword>
<feature type="transmembrane region" description="Helical" evidence="12">
    <location>
        <begin position="315"/>
        <end position="337"/>
    </location>
</feature>
<evidence type="ECO:0000256" key="4">
    <source>
        <dbReference type="ARBA" id="ARBA00022597"/>
    </source>
</evidence>
<dbReference type="PROSITE" id="PS51098">
    <property type="entry name" value="PTS_EIIB_TYPE_1"/>
    <property type="match status" value="1"/>
</dbReference>
<keyword evidence="4" id="KW-0762">Sugar transport</keyword>
<evidence type="ECO:0000256" key="12">
    <source>
        <dbReference type="SAM" id="Phobius"/>
    </source>
</evidence>
<dbReference type="Proteomes" id="UP000245845">
    <property type="component" value="Unassembled WGS sequence"/>
</dbReference>
<proteinExistence type="predicted"/>
<keyword evidence="3" id="KW-1003">Cell membrane</keyword>
<keyword evidence="16" id="KW-1185">Reference proteome</keyword>
<gene>
    <name evidence="15" type="ORF">A8806_10672</name>
</gene>
<dbReference type="InterPro" id="IPR036878">
    <property type="entry name" value="Glu_permease_IIB"/>
</dbReference>
<dbReference type="CDD" id="cd00212">
    <property type="entry name" value="PTS_IIB_glc"/>
    <property type="match status" value="1"/>
</dbReference>
<dbReference type="SUPFAM" id="SSF55604">
    <property type="entry name" value="Glucose permease domain IIB"/>
    <property type="match status" value="1"/>
</dbReference>
<evidence type="ECO:0000256" key="11">
    <source>
        <dbReference type="PROSITE-ProRule" id="PRU00421"/>
    </source>
</evidence>
<dbReference type="InterPro" id="IPR003352">
    <property type="entry name" value="PTS_EIIC"/>
</dbReference>
<dbReference type="InterPro" id="IPR013013">
    <property type="entry name" value="PTS_EIIC_1"/>
</dbReference>
<accession>A0A2Y9C576</accession>
<dbReference type="PROSITE" id="PS51103">
    <property type="entry name" value="PTS_EIIC_TYPE_1"/>
    <property type="match status" value="1"/>
</dbReference>
<dbReference type="GO" id="GO:0009401">
    <property type="term" value="P:phosphoenolpyruvate-dependent sugar phosphotransferase system"/>
    <property type="evidence" value="ECO:0007669"/>
    <property type="project" value="UniProtKB-KW"/>
</dbReference>
<feature type="transmembrane region" description="Helical" evidence="12">
    <location>
        <begin position="227"/>
        <end position="252"/>
    </location>
</feature>
<comment type="subcellular location">
    <subcellularLocation>
        <location evidence="1">Cell membrane</location>
        <topology evidence="1">Multi-pass membrane protein</topology>
    </subcellularLocation>
</comment>
<comment type="caution">
    <text evidence="15">The sequence shown here is derived from an EMBL/GenBank/DDBJ whole genome shotgun (WGS) entry which is preliminary data.</text>
</comment>
<dbReference type="GO" id="GO:0015771">
    <property type="term" value="P:trehalose transport"/>
    <property type="evidence" value="ECO:0007669"/>
    <property type="project" value="TreeGrafter"/>
</dbReference>
<evidence type="ECO:0000256" key="7">
    <source>
        <dbReference type="ARBA" id="ARBA00022692"/>
    </source>
</evidence>
<keyword evidence="10 12" id="KW-0472">Membrane</keyword>
<dbReference type="GO" id="GO:0090589">
    <property type="term" value="F:protein-phosphocysteine-trehalose phosphotransferase system transporter activity"/>
    <property type="evidence" value="ECO:0007669"/>
    <property type="project" value="TreeGrafter"/>
</dbReference>
<evidence type="ECO:0000259" key="13">
    <source>
        <dbReference type="PROSITE" id="PS51098"/>
    </source>
</evidence>
<evidence type="ECO:0000256" key="5">
    <source>
        <dbReference type="ARBA" id="ARBA00022679"/>
    </source>
</evidence>
<keyword evidence="8" id="KW-0418">Kinase</keyword>
<keyword evidence="6" id="KW-0598">Phosphotransferase system</keyword>
<dbReference type="EMBL" id="QGDL01000006">
    <property type="protein sequence ID" value="PWJ29335.1"/>
    <property type="molecule type" value="Genomic_DNA"/>
</dbReference>
<dbReference type="InterPro" id="IPR001996">
    <property type="entry name" value="PTS_IIB_1"/>
</dbReference>
<feature type="domain" description="PTS EIIB type-1" evidence="13">
    <location>
        <begin position="11"/>
        <end position="93"/>
    </location>
</feature>
<evidence type="ECO:0000256" key="9">
    <source>
        <dbReference type="ARBA" id="ARBA00022989"/>
    </source>
</evidence>
<keyword evidence="2" id="KW-0813">Transport</keyword>
<evidence type="ECO:0000256" key="8">
    <source>
        <dbReference type="ARBA" id="ARBA00022777"/>
    </source>
</evidence>
<feature type="transmembrane region" description="Helical" evidence="12">
    <location>
        <begin position="115"/>
        <end position="136"/>
    </location>
</feature>
<evidence type="ECO:0000256" key="3">
    <source>
        <dbReference type="ARBA" id="ARBA00022475"/>
    </source>
</evidence>
<evidence type="ECO:0000256" key="2">
    <source>
        <dbReference type="ARBA" id="ARBA00022448"/>
    </source>
</evidence>
<feature type="transmembrane region" description="Helical" evidence="12">
    <location>
        <begin position="264"/>
        <end position="284"/>
    </location>
</feature>
<keyword evidence="5" id="KW-0808">Transferase</keyword>
<feature type="transmembrane region" description="Helical" evidence="12">
    <location>
        <begin position="156"/>
        <end position="175"/>
    </location>
</feature>
<dbReference type="Gene3D" id="3.30.1360.60">
    <property type="entry name" value="Glucose permease domain IIB"/>
    <property type="match status" value="1"/>
</dbReference>
<feature type="transmembrane region" description="Helical" evidence="12">
    <location>
        <begin position="451"/>
        <end position="474"/>
    </location>
</feature>
<evidence type="ECO:0000313" key="16">
    <source>
        <dbReference type="Proteomes" id="UP000245845"/>
    </source>
</evidence>
<dbReference type="AlphaFoldDB" id="A0A2Y9C576"/>
<feature type="transmembrane region" description="Helical" evidence="12">
    <location>
        <begin position="290"/>
        <end position="308"/>
    </location>
</feature>
<feature type="domain" description="PTS EIIC type-1" evidence="14">
    <location>
        <begin position="117"/>
        <end position="484"/>
    </location>
</feature>
<dbReference type="InterPro" id="IPR050558">
    <property type="entry name" value="PTS_Sugar-Specific_Components"/>
</dbReference>
<protein>
    <submittedName>
        <fullName evidence="15">PTS system beta-glucosides-specific IIC component</fullName>
    </submittedName>
</protein>
<dbReference type="PROSITE" id="PS01035">
    <property type="entry name" value="PTS_EIIB_TYPE_1_CYS"/>
    <property type="match status" value="1"/>
</dbReference>
<feature type="transmembrane region" description="Helical" evidence="12">
    <location>
        <begin position="349"/>
        <end position="369"/>
    </location>
</feature>
<dbReference type="FunFam" id="3.30.1360.60:FF:000001">
    <property type="entry name" value="PTS system glucose-specific IIBC component PtsG"/>
    <property type="match status" value="1"/>
</dbReference>
<reference evidence="15 16" key="1">
    <citation type="submission" date="2018-05" db="EMBL/GenBank/DDBJ databases">
        <title>The Hungate 1000. A catalogue of reference genomes from the rumen microbiome.</title>
        <authorList>
            <person name="Kelly W."/>
        </authorList>
    </citation>
    <scope>NUCLEOTIDE SEQUENCE [LARGE SCALE GENOMIC DNA]</scope>
    <source>
        <strain evidence="15 16">NLAE-zl-C242</strain>
    </source>
</reference>
<dbReference type="GO" id="GO:0016301">
    <property type="term" value="F:kinase activity"/>
    <property type="evidence" value="ECO:0007669"/>
    <property type="project" value="UniProtKB-KW"/>
</dbReference>
<evidence type="ECO:0000256" key="6">
    <source>
        <dbReference type="ARBA" id="ARBA00022683"/>
    </source>
</evidence>
<dbReference type="PANTHER" id="PTHR30175:SF1">
    <property type="entry name" value="PTS SYSTEM ARBUTIN-, CELLOBIOSE-, AND SALICIN-SPECIFIC EIIBC COMPONENT-RELATED"/>
    <property type="match status" value="1"/>
</dbReference>
<keyword evidence="7 12" id="KW-0812">Transmembrane</keyword>
<dbReference type="GO" id="GO:0008982">
    <property type="term" value="F:protein-N(PI)-phosphohistidine-sugar phosphotransferase activity"/>
    <property type="evidence" value="ECO:0007669"/>
    <property type="project" value="InterPro"/>
</dbReference>